<dbReference type="EMBL" id="QFWT01000008">
    <property type="protein sequence ID" value="PWI32555.1"/>
    <property type="molecule type" value="Genomic_DNA"/>
</dbReference>
<comment type="caution">
    <text evidence="3">The sequence shown here is derived from an EMBL/GenBank/DDBJ whole genome shotgun (WGS) entry which is preliminary data.</text>
</comment>
<feature type="domain" description="Isochorismatase-like" evidence="2">
    <location>
        <begin position="5"/>
        <end position="161"/>
    </location>
</feature>
<dbReference type="GO" id="GO:0016787">
    <property type="term" value="F:hydrolase activity"/>
    <property type="evidence" value="ECO:0007669"/>
    <property type="project" value="UniProtKB-KW"/>
</dbReference>
<dbReference type="AlphaFoldDB" id="A0A2U3B757"/>
<dbReference type="Proteomes" id="UP000245362">
    <property type="component" value="Unassembled WGS sequence"/>
</dbReference>
<gene>
    <name evidence="3" type="ORF">DI392_14110</name>
</gene>
<evidence type="ECO:0000256" key="1">
    <source>
        <dbReference type="ARBA" id="ARBA00022801"/>
    </source>
</evidence>
<dbReference type="InterPro" id="IPR036380">
    <property type="entry name" value="Isochorismatase-like_sf"/>
</dbReference>
<dbReference type="InterPro" id="IPR050272">
    <property type="entry name" value="Isochorismatase-like_hydrls"/>
</dbReference>
<accession>A0A2U3B757</accession>
<keyword evidence="4" id="KW-1185">Reference proteome</keyword>
<evidence type="ECO:0000313" key="3">
    <source>
        <dbReference type="EMBL" id="PWI32555.1"/>
    </source>
</evidence>
<name>A0A2U3B757_9VIBR</name>
<dbReference type="InterPro" id="IPR000868">
    <property type="entry name" value="Isochorismatase-like_dom"/>
</dbReference>
<dbReference type="RefSeq" id="WP_109320341.1">
    <property type="nucleotide sequence ID" value="NZ_QFWT01000008.1"/>
</dbReference>
<dbReference type="PANTHER" id="PTHR43540">
    <property type="entry name" value="PEROXYUREIDOACRYLATE/UREIDOACRYLATE AMIDOHYDROLASE-RELATED"/>
    <property type="match status" value="1"/>
</dbReference>
<evidence type="ECO:0000313" key="4">
    <source>
        <dbReference type="Proteomes" id="UP000245362"/>
    </source>
</evidence>
<dbReference type="CDD" id="cd01014">
    <property type="entry name" value="nicotinamidase_related"/>
    <property type="match status" value="1"/>
</dbReference>
<dbReference type="OrthoDB" id="1157330at2"/>
<organism evidence="3 4">
    <name type="scientific">Vibrio albus</name>
    <dbReference type="NCBI Taxonomy" id="2200953"/>
    <lineage>
        <taxon>Bacteria</taxon>
        <taxon>Pseudomonadati</taxon>
        <taxon>Pseudomonadota</taxon>
        <taxon>Gammaproteobacteria</taxon>
        <taxon>Vibrionales</taxon>
        <taxon>Vibrionaceae</taxon>
        <taxon>Vibrio</taxon>
    </lineage>
</organism>
<dbReference type="Pfam" id="PF00857">
    <property type="entry name" value="Isochorismatase"/>
    <property type="match status" value="1"/>
</dbReference>
<dbReference type="PANTHER" id="PTHR43540:SF15">
    <property type="entry name" value="BLR5631 PROTEIN"/>
    <property type="match status" value="1"/>
</dbReference>
<evidence type="ECO:0000259" key="2">
    <source>
        <dbReference type="Pfam" id="PF00857"/>
    </source>
</evidence>
<proteinExistence type="predicted"/>
<protein>
    <submittedName>
        <fullName evidence="3">Cysteine hydrolase</fullName>
    </submittedName>
</protein>
<dbReference type="SUPFAM" id="SSF52499">
    <property type="entry name" value="Isochorismatase-like hydrolases"/>
    <property type="match status" value="1"/>
</dbReference>
<keyword evidence="1 3" id="KW-0378">Hydrolase</keyword>
<dbReference type="Gene3D" id="3.40.50.850">
    <property type="entry name" value="Isochorismatase-like"/>
    <property type="match status" value="1"/>
</dbReference>
<reference evidence="3 4" key="1">
    <citation type="submission" date="2018-05" db="EMBL/GenBank/DDBJ databases">
        <title>Vibrio limimaris sp. nov., isolated from marine sediment.</title>
        <authorList>
            <person name="Li C.-M."/>
        </authorList>
    </citation>
    <scope>NUCLEOTIDE SEQUENCE [LARGE SCALE GENOMIC DNA]</scope>
    <source>
        <strain evidence="3 4">E4404</strain>
    </source>
</reference>
<sequence length="172" mass="18949">MNKQALLIIDIQNDYFPGGNYPLWNTEETLNNIKTAIRKADTKRIPIILVQHIADPSKGIAPFFNQGSEGVNIHADILAACPEAKVVKKSYADSFKDTLLEPTLSEFDIDELLICGMMTQNCVTHTAISPEAEKYTVSIITDCCTTVDQMIHSIGLNAVSTRVPLVTLDKVL</sequence>